<name>A0A317KXW9_9BACI</name>
<evidence type="ECO:0000313" key="3">
    <source>
        <dbReference type="Proteomes" id="UP000245624"/>
    </source>
</evidence>
<evidence type="ECO:0008006" key="4">
    <source>
        <dbReference type="Google" id="ProtNLM"/>
    </source>
</evidence>
<evidence type="ECO:0000313" key="2">
    <source>
        <dbReference type="EMBL" id="PWU67954.1"/>
    </source>
</evidence>
<comment type="caution">
    <text evidence="2">The sequence shown here is derived from an EMBL/GenBank/DDBJ whole genome shotgun (WGS) entry which is preliminary data.</text>
</comment>
<evidence type="ECO:0000256" key="1">
    <source>
        <dbReference type="SAM" id="Phobius"/>
    </source>
</evidence>
<proteinExistence type="predicted"/>
<protein>
    <recommendedName>
        <fullName evidence="4">DUF4181 domain-containing protein</fullName>
    </recommendedName>
</protein>
<feature type="transmembrane region" description="Helical" evidence="1">
    <location>
        <begin position="73"/>
        <end position="94"/>
    </location>
</feature>
<keyword evidence="1" id="KW-0812">Transmembrane</keyword>
<sequence>MENKRWIHNLFGPKYEGLKLIIFNAIWLLLYTIFWSIEIQYNPLLLTLLCMSSLLLVYLLLKGKMKGLKKLEVISSVGMIAVWITALLMIIMGYS</sequence>
<keyword evidence="1" id="KW-0472">Membrane</keyword>
<keyword evidence="3" id="KW-1185">Reference proteome</keyword>
<reference evidence="2 3" key="1">
    <citation type="submission" date="2018-05" db="EMBL/GenBank/DDBJ databases">
        <title>Genomic analysis of Gracilibacillus dipsosauri DD1 reveals novel features of a salt-tolerant amylase.</title>
        <authorList>
            <person name="Deutch C.E."/>
            <person name="Yang S."/>
        </authorList>
    </citation>
    <scope>NUCLEOTIDE SEQUENCE [LARGE SCALE GENOMIC DNA]</scope>
    <source>
        <strain evidence="2 3">DD1</strain>
    </source>
</reference>
<feature type="transmembrane region" description="Helical" evidence="1">
    <location>
        <begin position="20"/>
        <end position="37"/>
    </location>
</feature>
<feature type="transmembrane region" description="Helical" evidence="1">
    <location>
        <begin position="43"/>
        <end position="61"/>
    </location>
</feature>
<accession>A0A317KXW9</accession>
<organism evidence="2 3">
    <name type="scientific">Gracilibacillus dipsosauri</name>
    <dbReference type="NCBI Taxonomy" id="178340"/>
    <lineage>
        <taxon>Bacteria</taxon>
        <taxon>Bacillati</taxon>
        <taxon>Bacillota</taxon>
        <taxon>Bacilli</taxon>
        <taxon>Bacillales</taxon>
        <taxon>Bacillaceae</taxon>
        <taxon>Gracilibacillus</taxon>
    </lineage>
</organism>
<dbReference type="EMBL" id="QGTD01000011">
    <property type="protein sequence ID" value="PWU67954.1"/>
    <property type="molecule type" value="Genomic_DNA"/>
</dbReference>
<gene>
    <name evidence="2" type="ORF">DLJ74_12685</name>
</gene>
<dbReference type="Proteomes" id="UP000245624">
    <property type="component" value="Unassembled WGS sequence"/>
</dbReference>
<dbReference type="RefSeq" id="WP_054789211.1">
    <property type="nucleotide sequence ID" value="NZ_JAJUIE010000015.1"/>
</dbReference>
<keyword evidence="1" id="KW-1133">Transmembrane helix</keyword>
<dbReference type="AlphaFoldDB" id="A0A317KXW9"/>